<dbReference type="InterPro" id="IPR014017">
    <property type="entry name" value="DNA_helicase_UvrD-like_C"/>
</dbReference>
<evidence type="ECO:0000256" key="3">
    <source>
        <dbReference type="ARBA" id="ARBA00022806"/>
    </source>
</evidence>
<dbReference type="CDD" id="cd17932">
    <property type="entry name" value="DEXQc_UvrD"/>
    <property type="match status" value="1"/>
</dbReference>
<evidence type="ECO:0000256" key="1">
    <source>
        <dbReference type="ARBA" id="ARBA00022741"/>
    </source>
</evidence>
<evidence type="ECO:0000256" key="6">
    <source>
        <dbReference type="ARBA" id="ARBA00034617"/>
    </source>
</evidence>
<dbReference type="GeneID" id="93201123"/>
<dbReference type="Proteomes" id="UP000663166">
    <property type="component" value="Chromosome"/>
</dbReference>
<evidence type="ECO:0000313" key="11">
    <source>
        <dbReference type="EMBL" id="QRZ98108.1"/>
    </source>
</evidence>
<evidence type="ECO:0000259" key="10">
    <source>
        <dbReference type="PROSITE" id="PS51198"/>
    </source>
</evidence>
<dbReference type="InterPro" id="IPR014016">
    <property type="entry name" value="UvrD-like_ATP-bd"/>
</dbReference>
<evidence type="ECO:0000256" key="8">
    <source>
        <dbReference type="ARBA" id="ARBA00048988"/>
    </source>
</evidence>
<keyword evidence="5" id="KW-0413">Isomerase</keyword>
<dbReference type="InterPro" id="IPR027417">
    <property type="entry name" value="P-loop_NTPase"/>
</dbReference>
<dbReference type="EMBL" id="CP070393">
    <property type="protein sequence ID" value="QRZ98108.1"/>
    <property type="molecule type" value="Genomic_DNA"/>
</dbReference>
<dbReference type="EC" id="5.6.2.4" evidence="7"/>
<dbReference type="GO" id="GO:0043138">
    <property type="term" value="F:3'-5' DNA helicase activity"/>
    <property type="evidence" value="ECO:0007669"/>
    <property type="project" value="UniProtKB-EC"/>
</dbReference>
<evidence type="ECO:0000256" key="2">
    <source>
        <dbReference type="ARBA" id="ARBA00022801"/>
    </source>
</evidence>
<protein>
    <recommendedName>
        <fullName evidence="7">DNA 3'-5' helicase</fullName>
        <ecNumber evidence="7">5.6.2.4</ecNumber>
    </recommendedName>
</protein>
<accession>A0A895NR39</accession>
<dbReference type="PANTHER" id="PTHR11070">
    <property type="entry name" value="UVRD / RECB / PCRA DNA HELICASE FAMILY MEMBER"/>
    <property type="match status" value="1"/>
</dbReference>
<proteinExistence type="predicted"/>
<evidence type="ECO:0000256" key="4">
    <source>
        <dbReference type="ARBA" id="ARBA00022840"/>
    </source>
</evidence>
<sequence length="556" mass="64372">MVDNSLPQWNPEEFIVKTNELESIIYEQDSLSILAGPGAGKTEMLAQKTIYLLEHDICPWPKKILFLTFKNEASKNVKDRVLKRSPEANDRFLSKTYHSFAKSIVDRFRLSLDENIRPNAGYDVIFKGKSDKNKVHISDVIKYASAIIKNNGKIPILYQECFTHIFLDEFQDTTLQQYELISLLFLNSQVKIICVGDLNQSIMLFAQAYPEIYRLVETDFKPKRKLLISNFRAGVKIKEFLSHFQPFVEKGVFNQITPHKNNNCTIHHFNDDINESEFITDYVLNKIASGFSPEDICILTRQKSSNYSAKLCDRLNNKGISNIVYDTFQDAIADPLGIIFSLILECALIKSPKAWSELLNLYIELNIIDENNDSDNNKLITFIDYFSTTKKATAFNDYKNVLDFITNIIDHIGLNLIKSKWPQHKSVEHTKYIWTELAKQLHKIYSNNIDRETIVMNFCGKQSLKIMNIHKCKGLEYKAVILIGFEDEAFWNYSDDNFEERCVLYVAFTRAKEEILITQSDYRDFISGGRKKTSQEITSKLRDNLIDKCGFILHLH</sequence>
<dbReference type="Pfam" id="PF00580">
    <property type="entry name" value="UvrD-helicase"/>
    <property type="match status" value="2"/>
</dbReference>
<name>A0A895NR39_ECOLX</name>
<organism evidence="11 12">
    <name type="scientific">Escherichia coli</name>
    <dbReference type="NCBI Taxonomy" id="562"/>
    <lineage>
        <taxon>Bacteria</taxon>
        <taxon>Pseudomonadati</taxon>
        <taxon>Pseudomonadota</taxon>
        <taxon>Gammaproteobacteria</taxon>
        <taxon>Enterobacterales</taxon>
        <taxon>Enterobacteriaceae</taxon>
        <taxon>Escherichia</taxon>
    </lineage>
</organism>
<reference evidence="11" key="1">
    <citation type="submission" date="2021-02" db="EMBL/GenBank/DDBJ databases">
        <title>Co-localization of colistin and carbapenem -resistance genes on a novel transferable IncHI2 plasmid in Escherichia coli from chicken-origin.</title>
        <authorList>
            <person name="Hoffmann M."/>
            <person name="Balkey M."/>
            <person name="Ronco T."/>
            <person name="Hendriksen R.S."/>
        </authorList>
    </citation>
    <scope>NUCLEOTIDE SEQUENCE</scope>
    <source>
        <strain evidence="11">CFSAN083829</strain>
    </source>
</reference>
<comment type="catalytic activity">
    <reaction evidence="8">
        <text>ATP + H2O = ADP + phosphate + H(+)</text>
        <dbReference type="Rhea" id="RHEA:13065"/>
        <dbReference type="ChEBI" id="CHEBI:15377"/>
        <dbReference type="ChEBI" id="CHEBI:15378"/>
        <dbReference type="ChEBI" id="CHEBI:30616"/>
        <dbReference type="ChEBI" id="CHEBI:43474"/>
        <dbReference type="ChEBI" id="CHEBI:456216"/>
        <dbReference type="EC" id="5.6.2.4"/>
    </reaction>
</comment>
<keyword evidence="3 9" id="KW-0347">Helicase</keyword>
<gene>
    <name evidence="11" type="ORF">JNP96_03525</name>
</gene>
<dbReference type="AlphaFoldDB" id="A0A895NR39"/>
<dbReference type="GO" id="GO:0000725">
    <property type="term" value="P:recombinational repair"/>
    <property type="evidence" value="ECO:0007669"/>
    <property type="project" value="TreeGrafter"/>
</dbReference>
<evidence type="ECO:0000313" key="12">
    <source>
        <dbReference type="Proteomes" id="UP000663166"/>
    </source>
</evidence>
<dbReference type="GO" id="GO:0005829">
    <property type="term" value="C:cytosol"/>
    <property type="evidence" value="ECO:0007669"/>
    <property type="project" value="TreeGrafter"/>
</dbReference>
<dbReference type="GO" id="GO:0016787">
    <property type="term" value="F:hydrolase activity"/>
    <property type="evidence" value="ECO:0007669"/>
    <property type="project" value="UniProtKB-UniRule"/>
</dbReference>
<dbReference type="PROSITE" id="PS51198">
    <property type="entry name" value="UVRD_HELICASE_ATP_BIND"/>
    <property type="match status" value="1"/>
</dbReference>
<dbReference type="InterPro" id="IPR000212">
    <property type="entry name" value="DNA_helicase_UvrD/REP"/>
</dbReference>
<keyword evidence="4 9" id="KW-0067">ATP-binding</keyword>
<dbReference type="RefSeq" id="WP_006810295.1">
    <property type="nucleotide sequence ID" value="NZ_AP022177.1"/>
</dbReference>
<keyword evidence="1 9" id="KW-0547">Nucleotide-binding</keyword>
<evidence type="ECO:0000256" key="7">
    <source>
        <dbReference type="ARBA" id="ARBA00034808"/>
    </source>
</evidence>
<dbReference type="SUPFAM" id="SSF52540">
    <property type="entry name" value="P-loop containing nucleoside triphosphate hydrolases"/>
    <property type="match status" value="1"/>
</dbReference>
<dbReference type="PANTHER" id="PTHR11070:SF67">
    <property type="entry name" value="DNA 3'-5' HELICASE"/>
    <property type="match status" value="1"/>
</dbReference>
<evidence type="ECO:0000256" key="9">
    <source>
        <dbReference type="PROSITE-ProRule" id="PRU00560"/>
    </source>
</evidence>
<dbReference type="Pfam" id="PF13361">
    <property type="entry name" value="UvrD_C"/>
    <property type="match status" value="1"/>
</dbReference>
<feature type="domain" description="UvrD-like helicase ATP-binding" evidence="10">
    <location>
        <begin position="14"/>
        <end position="234"/>
    </location>
</feature>
<dbReference type="GO" id="GO:0005524">
    <property type="term" value="F:ATP binding"/>
    <property type="evidence" value="ECO:0007669"/>
    <property type="project" value="UniProtKB-UniRule"/>
</dbReference>
<dbReference type="Gene3D" id="3.40.50.300">
    <property type="entry name" value="P-loop containing nucleotide triphosphate hydrolases"/>
    <property type="match status" value="3"/>
</dbReference>
<feature type="binding site" evidence="9">
    <location>
        <begin position="35"/>
        <end position="42"/>
    </location>
    <ligand>
        <name>ATP</name>
        <dbReference type="ChEBI" id="CHEBI:30616"/>
    </ligand>
</feature>
<comment type="catalytic activity">
    <reaction evidence="6">
        <text>Couples ATP hydrolysis with the unwinding of duplex DNA by translocating in the 3'-5' direction.</text>
        <dbReference type="EC" id="5.6.2.4"/>
    </reaction>
</comment>
<dbReference type="GO" id="GO:0003677">
    <property type="term" value="F:DNA binding"/>
    <property type="evidence" value="ECO:0007669"/>
    <property type="project" value="InterPro"/>
</dbReference>
<keyword evidence="2 9" id="KW-0378">Hydrolase</keyword>
<evidence type="ECO:0000256" key="5">
    <source>
        <dbReference type="ARBA" id="ARBA00023235"/>
    </source>
</evidence>